<dbReference type="Proteomes" id="UP001254759">
    <property type="component" value="Unassembled WGS sequence"/>
</dbReference>
<name>A0ABU1RS21_9GAMM</name>
<gene>
    <name evidence="1" type="ORF">J2W94_001866</name>
</gene>
<evidence type="ECO:0000313" key="2">
    <source>
        <dbReference type="Proteomes" id="UP001254759"/>
    </source>
</evidence>
<keyword evidence="2" id="KW-1185">Reference proteome</keyword>
<evidence type="ECO:0000313" key="1">
    <source>
        <dbReference type="EMBL" id="MDR6841581.1"/>
    </source>
</evidence>
<dbReference type="RefSeq" id="WP_310092497.1">
    <property type="nucleotide sequence ID" value="NZ_JAVDTT010000002.1"/>
</dbReference>
<organism evidence="1 2">
    <name type="scientific">Pseudoxanthomonas sacheonensis</name>
    <dbReference type="NCBI Taxonomy" id="443615"/>
    <lineage>
        <taxon>Bacteria</taxon>
        <taxon>Pseudomonadati</taxon>
        <taxon>Pseudomonadota</taxon>
        <taxon>Gammaproteobacteria</taxon>
        <taxon>Lysobacterales</taxon>
        <taxon>Lysobacteraceae</taxon>
        <taxon>Pseudoxanthomonas</taxon>
    </lineage>
</organism>
<proteinExistence type="predicted"/>
<protein>
    <submittedName>
        <fullName evidence="1">Uncharacterized protein</fullName>
    </submittedName>
</protein>
<comment type="caution">
    <text evidence="1">The sequence shown here is derived from an EMBL/GenBank/DDBJ whole genome shotgun (WGS) entry which is preliminary data.</text>
</comment>
<reference evidence="1 2" key="1">
    <citation type="submission" date="2023-07" db="EMBL/GenBank/DDBJ databases">
        <title>Sorghum-associated microbial communities from plants grown in Nebraska, USA.</title>
        <authorList>
            <person name="Schachtman D."/>
        </authorList>
    </citation>
    <scope>NUCLEOTIDE SEQUENCE [LARGE SCALE GENOMIC DNA]</scope>
    <source>
        <strain evidence="1 2">BE107</strain>
    </source>
</reference>
<accession>A0ABU1RS21</accession>
<sequence>MPIRYYISLKNPGKARGNDAAFSFTAHGAGEFAAQLQDALRSDGFFQRWRAAQPDPDSVDAGLGASDPAATVTGEQHDLQIDLIAVTSIPGSVFKHRLRLLAGSAWELRDVSSA</sequence>
<dbReference type="EMBL" id="JAVDTT010000002">
    <property type="protein sequence ID" value="MDR6841581.1"/>
    <property type="molecule type" value="Genomic_DNA"/>
</dbReference>